<accession>A0A1U7NEJ0</accession>
<name>A0A1U7NEJ0_9FIRM</name>
<feature type="transmembrane region" description="Helical" evidence="1">
    <location>
        <begin position="145"/>
        <end position="169"/>
    </location>
</feature>
<keyword evidence="1" id="KW-0812">Transmembrane</keyword>
<evidence type="ECO:0000313" key="2">
    <source>
        <dbReference type="EMBL" id="OLU38080.1"/>
    </source>
</evidence>
<keyword evidence="1" id="KW-0472">Membrane</keyword>
<dbReference type="InterPro" id="IPR007163">
    <property type="entry name" value="VCA0040-like"/>
</dbReference>
<keyword evidence="3" id="KW-1185">Reference proteome</keyword>
<feature type="transmembrane region" description="Helical" evidence="1">
    <location>
        <begin position="86"/>
        <end position="105"/>
    </location>
</feature>
<protein>
    <submittedName>
        <fullName evidence="2">DUF368 domain-containing protein</fullName>
    </submittedName>
</protein>
<feature type="transmembrane region" description="Helical" evidence="1">
    <location>
        <begin position="262"/>
        <end position="283"/>
    </location>
</feature>
<evidence type="ECO:0000313" key="3">
    <source>
        <dbReference type="Proteomes" id="UP000186341"/>
    </source>
</evidence>
<dbReference type="PANTHER" id="PTHR37308:SF1">
    <property type="entry name" value="POLYPRENYL-PHOSPHATE TRANSPORTER"/>
    <property type="match status" value="1"/>
</dbReference>
<dbReference type="EMBL" id="MPJW01000179">
    <property type="protein sequence ID" value="OLU38080.1"/>
    <property type="molecule type" value="Genomic_DNA"/>
</dbReference>
<comment type="caution">
    <text evidence="2">The sequence shown here is derived from an EMBL/GenBank/DDBJ whole genome shotgun (WGS) entry which is preliminary data.</text>
</comment>
<dbReference type="RefSeq" id="WP_075820377.1">
    <property type="nucleotide sequence ID" value="NZ_CAJUTZ010000096.1"/>
</dbReference>
<feature type="transmembrane region" description="Helical" evidence="1">
    <location>
        <begin position="55"/>
        <end position="74"/>
    </location>
</feature>
<gene>
    <name evidence="2" type="ORF">BO222_09050</name>
</gene>
<reference evidence="2 3" key="1">
    <citation type="submission" date="2016-11" db="EMBL/GenBank/DDBJ databases">
        <title>Description of two novel members of the family Erysipelotrichaceae: Ileibacterium lipovorans gen. nov., sp. nov. and Dubosiella newyorkensis, gen. nov., sp. nov.</title>
        <authorList>
            <person name="Cox L.M."/>
            <person name="Sohn J."/>
            <person name="Tyrrell K.L."/>
            <person name="Citron D.M."/>
            <person name="Lawson P.A."/>
            <person name="Patel N.B."/>
            <person name="Iizumi T."/>
            <person name="Perez-Perez G.I."/>
            <person name="Goldstein E.J."/>
            <person name="Blaser M.J."/>
        </authorList>
    </citation>
    <scope>NUCLEOTIDE SEQUENCE [LARGE SCALE GENOMIC DNA]</scope>
    <source>
        <strain evidence="2 3">NYU-BL-A3</strain>
    </source>
</reference>
<sequence>MNKKNNALIDVIRGMVIGIANIIPGVSGGTMMVSMGIYDQLIYSITHLFSDWKKVWRFLLPIGIGIVLAILLLSKLFEFLLGAYPIPTNLGFCGLILGSLPFIFQNVKHKGFGLKDFIPFIVFFLLIIGFSLLEEKSGADVLLKLDLPGILMLFVVGVITAATMVIPGVSGSMLLMLMGYYEPILSTISDAIDALIHFDIAQLMYIAGLMVPFALGVAVGTFGIAKIIEWIFSRWKTQAYWAIIGLIIASPIAILVKTDWAGFSIIQLVIGILCFGAGALAAYRLSEL</sequence>
<keyword evidence="1" id="KW-1133">Transmembrane helix</keyword>
<dbReference type="PANTHER" id="PTHR37308">
    <property type="entry name" value="INTEGRAL MEMBRANE PROTEIN"/>
    <property type="match status" value="1"/>
</dbReference>
<organism evidence="2 3">
    <name type="scientific">Ileibacterium valens</name>
    <dbReference type="NCBI Taxonomy" id="1862668"/>
    <lineage>
        <taxon>Bacteria</taxon>
        <taxon>Bacillati</taxon>
        <taxon>Bacillota</taxon>
        <taxon>Erysipelotrichia</taxon>
        <taxon>Erysipelotrichales</taxon>
        <taxon>Erysipelotrichaceae</taxon>
        <taxon>Ileibacterium</taxon>
    </lineage>
</organism>
<feature type="transmembrane region" description="Helical" evidence="1">
    <location>
        <begin position="12"/>
        <end position="35"/>
    </location>
</feature>
<dbReference type="GeneID" id="82203309"/>
<proteinExistence type="predicted"/>
<dbReference type="Proteomes" id="UP000186341">
    <property type="component" value="Unassembled WGS sequence"/>
</dbReference>
<feature type="transmembrane region" description="Helical" evidence="1">
    <location>
        <begin position="239"/>
        <end position="256"/>
    </location>
</feature>
<dbReference type="AlphaFoldDB" id="A0A1U7NEJ0"/>
<feature type="transmembrane region" description="Helical" evidence="1">
    <location>
        <begin position="203"/>
        <end position="227"/>
    </location>
</feature>
<evidence type="ECO:0000256" key="1">
    <source>
        <dbReference type="SAM" id="Phobius"/>
    </source>
</evidence>
<feature type="transmembrane region" description="Helical" evidence="1">
    <location>
        <begin position="117"/>
        <end position="133"/>
    </location>
</feature>
<dbReference type="OrthoDB" id="9793746at2"/>
<dbReference type="Pfam" id="PF04018">
    <property type="entry name" value="VCA0040-like"/>
    <property type="match status" value="1"/>
</dbReference>